<keyword evidence="2" id="KW-1185">Reference proteome</keyword>
<protein>
    <submittedName>
        <fullName evidence="1">Uncharacterized protein</fullName>
    </submittedName>
</protein>
<organism evidence="1 2">
    <name type="scientific">Neophaeococcomyces mojaviensis</name>
    <dbReference type="NCBI Taxonomy" id="3383035"/>
    <lineage>
        <taxon>Eukaryota</taxon>
        <taxon>Fungi</taxon>
        <taxon>Dikarya</taxon>
        <taxon>Ascomycota</taxon>
        <taxon>Pezizomycotina</taxon>
        <taxon>Eurotiomycetes</taxon>
        <taxon>Chaetothyriomycetidae</taxon>
        <taxon>Chaetothyriales</taxon>
        <taxon>Chaetothyriales incertae sedis</taxon>
        <taxon>Neophaeococcomyces</taxon>
    </lineage>
</organism>
<name>A0ACC3ABV6_9EURO</name>
<evidence type="ECO:0000313" key="2">
    <source>
        <dbReference type="Proteomes" id="UP001172386"/>
    </source>
</evidence>
<dbReference type="Proteomes" id="UP001172386">
    <property type="component" value="Unassembled WGS sequence"/>
</dbReference>
<sequence length="538" mass="60479">MQPTKQYDRRIKRVQRACLNCKRKKVRCEGQRPECSFCVRLGQECEYPGPPCRARRERTFDGLAGIYSGASIENSLPLEPVDPAQQIVFSSHDSERLSEDVPTRFSIDTPSSADFVDCRKLSAWIKIGIAGRLAQAQNLMFDPDPILPIAVQEEKRRTFWSIYLLDRLTTCARSRPASIQDYSCQLQLPCSEEAFQASVSERTLTLAELDKHPSLATDKHATGAFGQTVLVAMELHRTAIYMIQRYNQDNRRPPWDPRSEFSAIQARLQYLETQFDYWRPVKDAIQQQAVPLGSCGAQTTAPLIFAHVVYHLSHCLLQHHFLLRCHFEAHNIQFHARFFTKALDASWEHAQILTSTLESAKTHGYMANSSFLGYCALIAGSINSLHQFSSTDSVRLQSAKSLERNIAFLQGHSTIWKNAEIMLKALERLSLTAWRYRLLVDATCESVVLEPSDVDFLYSLLDYATMSGSPGSATGILPNTGMLDSLSLHEYVTPGPPMTSISAERLSDATSAQGMTCDLAATPFSPTDDMHRVSYRHS</sequence>
<proteinExistence type="predicted"/>
<reference evidence="1" key="1">
    <citation type="submission" date="2022-10" db="EMBL/GenBank/DDBJ databases">
        <title>Culturing micro-colonial fungi from biological soil crusts in the Mojave desert and describing Neophaeococcomyces mojavensis, and introducing the new genera and species Taxawa tesnikishii.</title>
        <authorList>
            <person name="Kurbessoian T."/>
            <person name="Stajich J.E."/>
        </authorList>
    </citation>
    <scope>NUCLEOTIDE SEQUENCE</scope>
    <source>
        <strain evidence="1">JES_112</strain>
    </source>
</reference>
<evidence type="ECO:0000313" key="1">
    <source>
        <dbReference type="EMBL" id="KAJ9658957.1"/>
    </source>
</evidence>
<accession>A0ACC3ABV6</accession>
<dbReference type="EMBL" id="JAPDRQ010000045">
    <property type="protein sequence ID" value="KAJ9658957.1"/>
    <property type="molecule type" value="Genomic_DNA"/>
</dbReference>
<gene>
    <name evidence="1" type="ORF">H2198_003386</name>
</gene>
<comment type="caution">
    <text evidence="1">The sequence shown here is derived from an EMBL/GenBank/DDBJ whole genome shotgun (WGS) entry which is preliminary data.</text>
</comment>